<comment type="caution">
    <text evidence="1">The sequence shown here is derived from an EMBL/GenBank/DDBJ whole genome shotgun (WGS) entry which is preliminary data.</text>
</comment>
<dbReference type="EMBL" id="BPLQ01008922">
    <property type="protein sequence ID" value="GIY40378.1"/>
    <property type="molecule type" value="Genomic_DNA"/>
</dbReference>
<name>A0AAV4T149_9ARAC</name>
<sequence>MIQKTRMERLKKAEKGSFEKYQNVNKISFPNTKTTASKACENLSLESLCQPIEEQNSYQSSSLCIPNSQGIIFESTPQTSTNIHGQHSEIEQGLQKAIVKLSLQVIFSEQRKPISIMHFEMKI</sequence>
<proteinExistence type="predicted"/>
<evidence type="ECO:0000313" key="1">
    <source>
        <dbReference type="EMBL" id="GIY40378.1"/>
    </source>
</evidence>
<evidence type="ECO:0000313" key="2">
    <source>
        <dbReference type="Proteomes" id="UP001054837"/>
    </source>
</evidence>
<keyword evidence="2" id="KW-1185">Reference proteome</keyword>
<dbReference type="AlphaFoldDB" id="A0AAV4T149"/>
<gene>
    <name evidence="1" type="ORF">CDAR_480121</name>
</gene>
<accession>A0AAV4T149</accession>
<reference evidence="1 2" key="1">
    <citation type="submission" date="2021-06" db="EMBL/GenBank/DDBJ databases">
        <title>Caerostris darwini draft genome.</title>
        <authorList>
            <person name="Kono N."/>
            <person name="Arakawa K."/>
        </authorList>
    </citation>
    <scope>NUCLEOTIDE SEQUENCE [LARGE SCALE GENOMIC DNA]</scope>
</reference>
<dbReference type="Proteomes" id="UP001054837">
    <property type="component" value="Unassembled WGS sequence"/>
</dbReference>
<organism evidence="1 2">
    <name type="scientific">Caerostris darwini</name>
    <dbReference type="NCBI Taxonomy" id="1538125"/>
    <lineage>
        <taxon>Eukaryota</taxon>
        <taxon>Metazoa</taxon>
        <taxon>Ecdysozoa</taxon>
        <taxon>Arthropoda</taxon>
        <taxon>Chelicerata</taxon>
        <taxon>Arachnida</taxon>
        <taxon>Araneae</taxon>
        <taxon>Araneomorphae</taxon>
        <taxon>Entelegynae</taxon>
        <taxon>Araneoidea</taxon>
        <taxon>Araneidae</taxon>
        <taxon>Caerostris</taxon>
    </lineage>
</organism>
<protein>
    <submittedName>
        <fullName evidence="1">Uncharacterized protein</fullName>
    </submittedName>
</protein>